<dbReference type="GO" id="GO:0016810">
    <property type="term" value="F:hydrolase activity, acting on carbon-nitrogen (but not peptide) bonds"/>
    <property type="evidence" value="ECO:0007669"/>
    <property type="project" value="InterPro"/>
</dbReference>
<sequence>MLRSCFSHRRTQTEKKMSQDPNDKTRRQFLATSTVLGASGALWSALPFTGAAGSAHASIQGGSMTADLILFNGKLHTVDREKPTATAVAIKDGRFIAVGNDAEAMAHKGAATQIIDLKQRTVIPGLNDSHLHLIRGGLNYNLELRWEGVPSVADALRMLKDQAARTPTPQWVRVVGGWNEFQFAEKRMPTLEEINQAAPDTPVFLLHLYDRALLNRAALKAVGYSKDTPNPPGGEIQRDKFGNPTGMLIARPNAMILYATLAKGPKLPLEYQVNSTRQFMRELNRLGLTSAIDAGGGYQNFPDDYSVIQELADNNQLTVRIAYNLFTQKPKEELDDFRKWTSSVKLHSGTDFLRHNGAGEMLVFSAADFEDFLEPRPDLPQTMEEELEPVVRHLVEQRWPFRLHATYNESITRMLDVFEKVNRDIPFNGLPWFFDHAETITPQNIERVRALGGGIAIQDRMAFQGEYFVDRYGAKAAEQTPPIKRMLEMGVPVGAGTDATRVSSYNPWTSLYWLVSGKTVGGMELYPEGLSRDTALQLFTQGSAWFSSEQGKKGQIKVGQLADLAALSLDFFSVDEEAIKGIESVLTIVDGKVVYGAGEFDRLGPPQVPVLPEWSPVAKVPGHWRVGTPSLAATVHQCSGPCGVHAHSHEKARHSSVPVNDFQGFWGALGCSCFAF</sequence>
<dbReference type="InterPro" id="IPR006311">
    <property type="entry name" value="TAT_signal"/>
</dbReference>
<dbReference type="SUPFAM" id="SSF51556">
    <property type="entry name" value="Metallo-dependent hydrolases"/>
    <property type="match status" value="1"/>
</dbReference>
<dbReference type="Gene3D" id="2.30.40.10">
    <property type="entry name" value="Urease, subunit C, domain 1"/>
    <property type="match status" value="1"/>
</dbReference>
<evidence type="ECO:0000259" key="2">
    <source>
        <dbReference type="Pfam" id="PF07969"/>
    </source>
</evidence>
<dbReference type="Gene3D" id="3.10.310.70">
    <property type="match status" value="1"/>
</dbReference>
<dbReference type="PROSITE" id="PS51318">
    <property type="entry name" value="TAT"/>
    <property type="match status" value="1"/>
</dbReference>
<dbReference type="Gene3D" id="3.20.20.140">
    <property type="entry name" value="Metal-dependent hydrolases"/>
    <property type="match status" value="1"/>
</dbReference>
<dbReference type="InterPro" id="IPR033932">
    <property type="entry name" value="YtcJ-like"/>
</dbReference>
<dbReference type="CDD" id="cd01300">
    <property type="entry name" value="YtcJ_like"/>
    <property type="match status" value="1"/>
</dbReference>
<dbReference type="PANTHER" id="PTHR22642:SF21">
    <property type="entry name" value="PERIPLASMIC PROTEIN"/>
    <property type="match status" value="1"/>
</dbReference>
<dbReference type="EMBL" id="UGUY01000001">
    <property type="protein sequence ID" value="SUD66815.1"/>
    <property type="molecule type" value="Genomic_DNA"/>
</dbReference>
<feature type="compositionally biased region" description="Basic and acidic residues" evidence="1">
    <location>
        <begin position="11"/>
        <end position="25"/>
    </location>
</feature>
<proteinExistence type="predicted"/>
<protein>
    <submittedName>
        <fullName evidence="3">Amidohydrolase 3</fullName>
        <ecNumber evidence="3">3.5.1.91</ecNumber>
    </submittedName>
</protein>
<dbReference type="InterPro" id="IPR013108">
    <property type="entry name" value="Amidohydro_3"/>
</dbReference>
<accession>A0A379KFS3</accession>
<gene>
    <name evidence="3" type="primary">nfdA_1</name>
    <name evidence="3" type="ORF">NCTC7914_00877</name>
</gene>
<organism evidence="3 4">
    <name type="scientific">Pseudomonas putida</name>
    <name type="common">Arthrobacter siderocapsulatus</name>
    <dbReference type="NCBI Taxonomy" id="303"/>
    <lineage>
        <taxon>Bacteria</taxon>
        <taxon>Pseudomonadati</taxon>
        <taxon>Pseudomonadota</taxon>
        <taxon>Gammaproteobacteria</taxon>
        <taxon>Pseudomonadales</taxon>
        <taxon>Pseudomonadaceae</taxon>
        <taxon>Pseudomonas</taxon>
    </lineage>
</organism>
<feature type="domain" description="Amidohydrolase 3" evidence="2">
    <location>
        <begin position="113"/>
        <end position="595"/>
    </location>
</feature>
<dbReference type="InterPro" id="IPR032466">
    <property type="entry name" value="Metal_Hydrolase"/>
</dbReference>
<evidence type="ECO:0000313" key="3">
    <source>
        <dbReference type="EMBL" id="SUD66815.1"/>
    </source>
</evidence>
<dbReference type="Pfam" id="PF07969">
    <property type="entry name" value="Amidohydro_3"/>
    <property type="match status" value="1"/>
</dbReference>
<dbReference type="Proteomes" id="UP000254602">
    <property type="component" value="Unassembled WGS sequence"/>
</dbReference>
<dbReference type="PANTHER" id="PTHR22642">
    <property type="entry name" value="IMIDAZOLONEPROPIONASE"/>
    <property type="match status" value="1"/>
</dbReference>
<evidence type="ECO:0000313" key="4">
    <source>
        <dbReference type="Proteomes" id="UP000254602"/>
    </source>
</evidence>
<reference evidence="3 4" key="1">
    <citation type="submission" date="2018-06" db="EMBL/GenBank/DDBJ databases">
        <authorList>
            <consortium name="Pathogen Informatics"/>
            <person name="Doyle S."/>
        </authorList>
    </citation>
    <scope>NUCLEOTIDE SEQUENCE [LARGE SCALE GENOMIC DNA]</scope>
    <source>
        <strain evidence="3 4">NCTC7914</strain>
    </source>
</reference>
<dbReference type="InterPro" id="IPR011059">
    <property type="entry name" value="Metal-dep_hydrolase_composite"/>
</dbReference>
<dbReference type="EC" id="3.5.1.91" evidence="3"/>
<keyword evidence="3" id="KW-0378">Hydrolase</keyword>
<evidence type="ECO:0000256" key="1">
    <source>
        <dbReference type="SAM" id="MobiDB-lite"/>
    </source>
</evidence>
<dbReference type="AlphaFoldDB" id="A0A379KFS3"/>
<feature type="region of interest" description="Disordered" evidence="1">
    <location>
        <begin position="1"/>
        <end position="25"/>
    </location>
</feature>
<feature type="compositionally biased region" description="Basic residues" evidence="1">
    <location>
        <begin position="1"/>
        <end position="10"/>
    </location>
</feature>
<name>A0A379KFS3_PSEPU</name>
<dbReference type="SUPFAM" id="SSF51338">
    <property type="entry name" value="Composite domain of metallo-dependent hydrolases"/>
    <property type="match status" value="1"/>
</dbReference>